<name>A0ACB8H7V0_PSICU</name>
<proteinExistence type="predicted"/>
<sequence>MSNDDPISYIFPVAKDLGLFDYTISIANDALNRALDELDKQNRAERSLNFCMALLDPSIHAEKQQLETFQIYRAALDDPKMVNRLLDSDHIKDRVSASLPVQKPRHDFSATAMHQVISLPDTLDTIFSFLAVRKRTDRSDLCNAALVSHAFYNAATPLLWQSPRRLDTIRKQLLFAFGASISGKGVGRHVQRLSINIFKGCWNIKLLIKIAGLTPNVTDLAIYWGNSMDGEEIVTTESVVSVNQILLTFSKLERLDLAKYSYTPPRERILIPVDAHKPFTQLKGLSLYRFHWLWEPILQGIGSKLEDLDIGFGTHLESHKLVKISAKVPFLKSLHISVLDVDDLGFAFTNIPQLEHFYVNNFSYVDNTSSEKLIQHLLTMRCLRTIHIVNCMVKGEQLELLANSSLALENLTLELIGDDSVPQAILKFLRDKRKTLKRISLGFCDGYKLKASNDIAYALAEIPNLEYVDIDMDLSGDRPSAASIDALLNNCPNLLLTDQLRNLADGNSLFNEKYLPKLKSIEDEMYEELSDFSFKLKFHHTSSHPCPWNFVPMSDWTTDANEALTLSLVRSATDKEVLAEDETYEEFHPTFTYPIYGEDEKIYGYKDIVIDLRFTSGSLKQYLNITYAKKLPSTSTVDDVEATLSGFIPPGYFTDKDAFLKAVDNDANAFRPPGQLVYSYTRPSPSSSSKGKRKRSGNNQALDPQSEDVIEYEVYHSTWDTPGFREYHRRMQLFILLYIEGGSYINEDEDTWEFVLLFEKRKRRDTSHTSAYHFVGYSSLYPFYYFPEKVRLRLSHIDFFYLLSFIKEIFHLAELYKAIYQYILKNPVIAELTVEDPAEAFEDLRDKNDLEMLLSNERFIEEAFGAQDSVGGTRRARKSLHGGEHGLEKGKLIPPADKVWSEKWRKDLKIAGRQFQRVTEMLALLHLDPQDQNIMRAYRLQVKERLYRFNFEILAQLEKEERHEKLEETFQSVRDDYHRILALVT</sequence>
<protein>
    <submittedName>
        <fullName evidence="1">Histone acetyltransferase type B catalytic subunit</fullName>
    </submittedName>
</protein>
<dbReference type="Proteomes" id="UP000664032">
    <property type="component" value="Unassembled WGS sequence"/>
</dbReference>
<reference evidence="1" key="1">
    <citation type="submission" date="2021-10" db="EMBL/GenBank/DDBJ databases">
        <title>Psilocybe cubensis genome.</title>
        <authorList>
            <person name="Mckernan K.J."/>
            <person name="Crawford S."/>
            <person name="Trippe A."/>
            <person name="Kane L.T."/>
            <person name="Mclaughlin S."/>
        </authorList>
    </citation>
    <scope>NUCLEOTIDE SEQUENCE</scope>
    <source>
        <strain evidence="1">MGC-MH-2018</strain>
    </source>
</reference>
<gene>
    <name evidence="1" type="ORF">JR316_0003555</name>
</gene>
<dbReference type="EMBL" id="JAFIQS020000003">
    <property type="protein sequence ID" value="KAH9484075.1"/>
    <property type="molecule type" value="Genomic_DNA"/>
</dbReference>
<evidence type="ECO:0000313" key="2">
    <source>
        <dbReference type="Proteomes" id="UP000664032"/>
    </source>
</evidence>
<evidence type="ECO:0000313" key="1">
    <source>
        <dbReference type="EMBL" id="KAH9484075.1"/>
    </source>
</evidence>
<comment type="caution">
    <text evidence="1">The sequence shown here is derived from an EMBL/GenBank/DDBJ whole genome shotgun (WGS) entry which is preliminary data.</text>
</comment>
<organism evidence="1 2">
    <name type="scientific">Psilocybe cubensis</name>
    <name type="common">Psychedelic mushroom</name>
    <name type="synonym">Stropharia cubensis</name>
    <dbReference type="NCBI Taxonomy" id="181762"/>
    <lineage>
        <taxon>Eukaryota</taxon>
        <taxon>Fungi</taxon>
        <taxon>Dikarya</taxon>
        <taxon>Basidiomycota</taxon>
        <taxon>Agaricomycotina</taxon>
        <taxon>Agaricomycetes</taxon>
        <taxon>Agaricomycetidae</taxon>
        <taxon>Agaricales</taxon>
        <taxon>Agaricineae</taxon>
        <taxon>Strophariaceae</taxon>
        <taxon>Psilocybe</taxon>
    </lineage>
</organism>
<accession>A0ACB8H7V0</accession>
<keyword evidence="2" id="KW-1185">Reference proteome</keyword>